<dbReference type="GeneID" id="116194992"/>
<proteinExistence type="predicted"/>
<evidence type="ECO:0000256" key="5">
    <source>
        <dbReference type="ARBA" id="ARBA00023136"/>
    </source>
</evidence>
<dbReference type="InterPro" id="IPR003388">
    <property type="entry name" value="Reticulon"/>
</dbReference>
<dbReference type="Pfam" id="PF02453">
    <property type="entry name" value="Reticulon"/>
    <property type="match status" value="1"/>
</dbReference>
<sequence length="243" mass="27144">MPENLLGDIMETLSESVQKQEAASAIQEEISKSVNSQFNRLFGRQKSIHHVLGGGKSADVFLWRNKKISGSVLVGATVVWILFEWLNYNFLSIVCFLLILGMLAQFLWANASGFLNRSSKEVPRLVLPDELFINIGHSVGIEVNRALAFLQDVAVGGNLKQFLAVVGSLFAAAIIGSWFNFLTVLYIGFIAAHTLPVLYEKYEDQVDDFVYQVLGQLQHHYGKLNDGVLSRVTRGRFKGKKHE</sequence>
<keyword evidence="11" id="KW-1185">Reference proteome</keyword>
<reference evidence="8" key="2">
    <citation type="submission" date="2017-06" db="EMBL/GenBank/DDBJ databases">
        <title>The pomegranate genome and the genomics of punicalagin biosynthesis.</title>
        <authorList>
            <person name="Xu C."/>
        </authorList>
    </citation>
    <scope>NUCLEOTIDE SEQUENCE [LARGE SCALE GENOMIC DNA]</scope>
    <source>
        <tissue evidence="8">Fresh leaf</tissue>
    </source>
</reference>
<evidence type="ECO:0000313" key="8">
    <source>
        <dbReference type="EMBL" id="OWM78783.1"/>
    </source>
</evidence>
<dbReference type="InterPro" id="IPR045064">
    <property type="entry name" value="Reticulon-like"/>
</dbReference>
<dbReference type="OrthoDB" id="567788at2759"/>
<dbReference type="Proteomes" id="UP000197138">
    <property type="component" value="Unassembled WGS sequence"/>
</dbReference>
<reference evidence="10" key="1">
    <citation type="journal article" date="2017" name="Plant J.">
        <title>The pomegranate (Punica granatum L.) genome and the genomics of punicalagin biosynthesis.</title>
        <authorList>
            <person name="Qin G."/>
            <person name="Xu C."/>
            <person name="Ming R."/>
            <person name="Tang H."/>
            <person name="Guyot R."/>
            <person name="Kramer E.M."/>
            <person name="Hu Y."/>
            <person name="Yi X."/>
            <person name="Qi Y."/>
            <person name="Xu X."/>
            <person name="Gao Z."/>
            <person name="Pan H."/>
            <person name="Jian J."/>
            <person name="Tian Y."/>
            <person name="Yue Z."/>
            <person name="Xu Y."/>
        </authorList>
    </citation>
    <scope>NUCLEOTIDE SEQUENCE [LARGE SCALE GENOMIC DNA]</scope>
    <source>
        <strain evidence="10">cv. Dabenzi</strain>
    </source>
</reference>
<dbReference type="EMBL" id="MTKT01002492">
    <property type="protein sequence ID" value="OWM78783.1"/>
    <property type="molecule type" value="Genomic_DNA"/>
</dbReference>
<dbReference type="PANTHER" id="PTHR10994">
    <property type="entry name" value="RETICULON"/>
    <property type="match status" value="1"/>
</dbReference>
<keyword evidence="3 6" id="KW-0256">Endoplasmic reticulum</keyword>
<keyword evidence="2 6" id="KW-0812">Transmembrane</keyword>
<dbReference type="PANTHER" id="PTHR10994:SF62">
    <property type="entry name" value="RETICULON-LIKE PROTEIN B8"/>
    <property type="match status" value="1"/>
</dbReference>
<dbReference type="GO" id="GO:0009617">
    <property type="term" value="P:response to bacterium"/>
    <property type="evidence" value="ECO:0007669"/>
    <property type="project" value="InterPro"/>
</dbReference>
<evidence type="ECO:0000256" key="3">
    <source>
        <dbReference type="ARBA" id="ARBA00022824"/>
    </source>
</evidence>
<organism evidence="8 10">
    <name type="scientific">Punica granatum</name>
    <name type="common">Pomegranate</name>
    <dbReference type="NCBI Taxonomy" id="22663"/>
    <lineage>
        <taxon>Eukaryota</taxon>
        <taxon>Viridiplantae</taxon>
        <taxon>Streptophyta</taxon>
        <taxon>Embryophyta</taxon>
        <taxon>Tracheophyta</taxon>
        <taxon>Spermatophyta</taxon>
        <taxon>Magnoliopsida</taxon>
        <taxon>eudicotyledons</taxon>
        <taxon>Gunneridae</taxon>
        <taxon>Pentapetalae</taxon>
        <taxon>rosids</taxon>
        <taxon>malvids</taxon>
        <taxon>Myrtales</taxon>
        <taxon>Lythraceae</taxon>
        <taxon>Punica</taxon>
    </lineage>
</organism>
<feature type="transmembrane region" description="Helical" evidence="6">
    <location>
        <begin position="68"/>
        <end position="86"/>
    </location>
</feature>
<keyword evidence="5 6" id="KW-0472">Membrane</keyword>
<evidence type="ECO:0000256" key="2">
    <source>
        <dbReference type="ARBA" id="ARBA00022692"/>
    </source>
</evidence>
<evidence type="ECO:0000313" key="11">
    <source>
        <dbReference type="Proteomes" id="UP000233551"/>
    </source>
</evidence>
<accession>A0A218X1G3</accession>
<dbReference type="GO" id="GO:0005789">
    <property type="term" value="C:endoplasmic reticulum membrane"/>
    <property type="evidence" value="ECO:0007669"/>
    <property type="project" value="UniProtKB-SubCell"/>
</dbReference>
<name>A0A218X1G3_PUNGR</name>
<evidence type="ECO:0000256" key="1">
    <source>
        <dbReference type="ARBA" id="ARBA00004477"/>
    </source>
</evidence>
<gene>
    <name evidence="8" type="ORF">CDL15_Pgr002954</name>
    <name evidence="9" type="ORF">CRG98_048260</name>
</gene>
<dbReference type="STRING" id="22663.A0A218X1G3"/>
<reference evidence="9 11" key="3">
    <citation type="submission" date="2017-11" db="EMBL/GenBank/DDBJ databases">
        <title>De-novo sequencing of pomegranate (Punica granatum L.) genome.</title>
        <authorList>
            <person name="Akparov Z."/>
            <person name="Amiraslanov A."/>
            <person name="Hajiyeva S."/>
            <person name="Abbasov M."/>
            <person name="Kaur K."/>
            <person name="Hamwieh A."/>
            <person name="Solovyev V."/>
            <person name="Salamov A."/>
            <person name="Braich B."/>
            <person name="Kosarev P."/>
            <person name="Mahmoud A."/>
            <person name="Hajiyev E."/>
            <person name="Babayeva S."/>
            <person name="Izzatullayeva V."/>
            <person name="Mammadov A."/>
            <person name="Mammadov A."/>
            <person name="Sharifova S."/>
            <person name="Ojaghi J."/>
            <person name="Eynullazada K."/>
            <person name="Bayramov B."/>
            <person name="Abdulazimova A."/>
            <person name="Shahmuradov I."/>
        </authorList>
    </citation>
    <scope>NUCLEOTIDE SEQUENCE [LARGE SCALE GENOMIC DNA]</scope>
    <source>
        <strain evidence="9">AG2017</strain>
        <strain evidence="11">cv. AG2017</strain>
        <tissue evidence="9">Leaf</tissue>
    </source>
</reference>
<feature type="domain" description="Reticulon" evidence="7">
    <location>
        <begin position="57"/>
        <end position="243"/>
    </location>
</feature>
<feature type="transmembrane region" description="Helical" evidence="6">
    <location>
        <begin position="93"/>
        <end position="111"/>
    </location>
</feature>
<dbReference type="AlphaFoldDB" id="A0A218X1G3"/>
<dbReference type="PROSITE" id="PS50845">
    <property type="entry name" value="RETICULON"/>
    <property type="match status" value="1"/>
</dbReference>
<evidence type="ECO:0000259" key="7">
    <source>
        <dbReference type="PROSITE" id="PS50845"/>
    </source>
</evidence>
<feature type="transmembrane region" description="Helical" evidence="6">
    <location>
        <begin position="162"/>
        <end position="192"/>
    </location>
</feature>
<comment type="subcellular location">
    <subcellularLocation>
        <location evidence="1 6">Endoplasmic reticulum membrane</location>
        <topology evidence="1 6">Multi-pass membrane protein</topology>
    </subcellularLocation>
</comment>
<dbReference type="Proteomes" id="UP000233551">
    <property type="component" value="Unassembled WGS sequence"/>
</dbReference>
<evidence type="ECO:0000256" key="4">
    <source>
        <dbReference type="ARBA" id="ARBA00022989"/>
    </source>
</evidence>
<keyword evidence="4 6" id="KW-1133">Transmembrane helix</keyword>
<evidence type="ECO:0000313" key="10">
    <source>
        <dbReference type="Proteomes" id="UP000197138"/>
    </source>
</evidence>
<evidence type="ECO:0000313" key="9">
    <source>
        <dbReference type="EMBL" id="PKI31334.1"/>
    </source>
</evidence>
<comment type="caution">
    <text evidence="8">The sequence shown here is derived from an EMBL/GenBank/DDBJ whole genome shotgun (WGS) entry which is preliminary data.</text>
</comment>
<evidence type="ECO:0000256" key="6">
    <source>
        <dbReference type="RuleBase" id="RU363132"/>
    </source>
</evidence>
<dbReference type="EMBL" id="PGOL01008990">
    <property type="protein sequence ID" value="PKI31334.1"/>
    <property type="molecule type" value="Genomic_DNA"/>
</dbReference>
<protein>
    <recommendedName>
        <fullName evidence="6">Reticulon-like protein</fullName>
    </recommendedName>
</protein>